<dbReference type="Pfam" id="PF10590">
    <property type="entry name" value="PNP_phzG_C"/>
    <property type="match status" value="1"/>
</dbReference>
<dbReference type="SUPFAM" id="SSF50475">
    <property type="entry name" value="FMN-binding split barrel"/>
    <property type="match status" value="1"/>
</dbReference>
<keyword evidence="5" id="KW-0560">Oxidoreductase</keyword>
<evidence type="ECO:0000313" key="13">
    <source>
        <dbReference type="EMBL" id="PXA03089.1"/>
    </source>
</evidence>
<evidence type="ECO:0000313" key="14">
    <source>
        <dbReference type="Proteomes" id="UP000247099"/>
    </source>
</evidence>
<dbReference type="OrthoDB" id="9780392at2"/>
<feature type="binding site" evidence="10">
    <location>
        <position position="184"/>
    </location>
    <ligand>
        <name>FMN</name>
        <dbReference type="ChEBI" id="CHEBI:58210"/>
    </ligand>
</feature>
<dbReference type="Pfam" id="PF01243">
    <property type="entry name" value="PNPOx_N"/>
    <property type="match status" value="1"/>
</dbReference>
<dbReference type="InterPro" id="IPR019576">
    <property type="entry name" value="Pyridoxamine_oxidase_dimer_C"/>
</dbReference>
<evidence type="ECO:0000256" key="3">
    <source>
        <dbReference type="ARBA" id="ARBA00022630"/>
    </source>
</evidence>
<feature type="binding site" evidence="10">
    <location>
        <begin position="75"/>
        <end position="76"/>
    </location>
    <ligand>
        <name>FMN</name>
        <dbReference type="ChEBI" id="CHEBI:58210"/>
    </ligand>
</feature>
<feature type="binding site" evidence="10">
    <location>
        <position position="81"/>
    </location>
    <ligand>
        <name>FMN</name>
        <dbReference type="ChEBI" id="CHEBI:58210"/>
    </ligand>
</feature>
<evidence type="ECO:0000256" key="6">
    <source>
        <dbReference type="ARBA" id="ARBA00023096"/>
    </source>
</evidence>
<dbReference type="PIRSF" id="PIRSF000190">
    <property type="entry name" value="Pyd_amn-ph_oxd"/>
    <property type="match status" value="1"/>
</dbReference>
<keyword evidence="3" id="KW-0285">Flavoprotein</keyword>
<evidence type="ECO:0000256" key="5">
    <source>
        <dbReference type="ARBA" id="ARBA00023002"/>
    </source>
</evidence>
<dbReference type="EC" id="1.4.3.5" evidence="8"/>
<feature type="binding site" evidence="10">
    <location>
        <position position="194"/>
    </location>
    <ligand>
        <name>FMN</name>
        <dbReference type="ChEBI" id="CHEBI:58210"/>
    </ligand>
</feature>
<dbReference type="InParanoid" id="A0A317ZH24"/>
<feature type="domain" description="Pyridoxamine 5'-phosphate oxidase N-terminal" evidence="11">
    <location>
        <begin position="33"/>
        <end position="156"/>
    </location>
</feature>
<feature type="domain" description="Pyridoxine 5'-phosphate oxidase dimerisation C-terminal" evidence="12">
    <location>
        <begin position="171"/>
        <end position="212"/>
    </location>
</feature>
<feature type="binding site" evidence="9">
    <location>
        <position position="130"/>
    </location>
    <ligand>
        <name>substrate</name>
    </ligand>
</feature>
<dbReference type="InterPro" id="IPR012349">
    <property type="entry name" value="Split_barrel_FMN-bd"/>
</dbReference>
<comment type="similarity">
    <text evidence="1">Belongs to the pyridoxamine 5'-phosphate oxidase family.</text>
</comment>
<dbReference type="FunFam" id="2.30.110.10:FF:000020">
    <property type="entry name" value="PNPO isoform 11"/>
    <property type="match status" value="1"/>
</dbReference>
<keyword evidence="6" id="KW-0664">Pyridoxine biosynthesis</keyword>
<dbReference type="InterPro" id="IPR000659">
    <property type="entry name" value="Pyridox_Oxase"/>
</dbReference>
<dbReference type="PANTHER" id="PTHR10851">
    <property type="entry name" value="PYRIDOXINE-5-PHOSPHATE OXIDASE"/>
    <property type="match status" value="1"/>
</dbReference>
<dbReference type="AlphaFoldDB" id="A0A317ZH24"/>
<dbReference type="EMBL" id="QHJQ01000012">
    <property type="protein sequence ID" value="PXA03089.1"/>
    <property type="molecule type" value="Genomic_DNA"/>
</dbReference>
<dbReference type="GO" id="GO:0010181">
    <property type="term" value="F:FMN binding"/>
    <property type="evidence" value="ECO:0007669"/>
    <property type="project" value="UniProtKB-UniRule"/>
</dbReference>
<proteinExistence type="inferred from homology"/>
<evidence type="ECO:0000256" key="10">
    <source>
        <dbReference type="PIRSR" id="PIRSR000190-2"/>
    </source>
</evidence>
<gene>
    <name evidence="13" type="primary">pdxH</name>
    <name evidence="13" type="ORF">DDZ13_13545</name>
</gene>
<dbReference type="RefSeq" id="WP_110131999.1">
    <property type="nucleotide sequence ID" value="NZ_QHJQ01000012.1"/>
</dbReference>
<dbReference type="InterPro" id="IPR011576">
    <property type="entry name" value="Pyridox_Oxase_N"/>
</dbReference>
<evidence type="ECO:0000259" key="12">
    <source>
        <dbReference type="Pfam" id="PF10590"/>
    </source>
</evidence>
<protein>
    <recommendedName>
        <fullName evidence="8">Pyridoxamine 5'-phosphate oxidase</fullName>
        <ecNumber evidence="8">1.4.3.5</ecNumber>
    </recommendedName>
</protein>
<comment type="pathway">
    <text evidence="7">Cofactor metabolism.</text>
</comment>
<dbReference type="GO" id="GO:0004733">
    <property type="term" value="F:pyridoxamine phosphate oxidase activity"/>
    <property type="evidence" value="ECO:0007669"/>
    <property type="project" value="UniProtKB-UniRule"/>
</dbReference>
<dbReference type="Gene3D" id="2.30.110.10">
    <property type="entry name" value="Electron Transport, Fmn-binding Protein, Chain A"/>
    <property type="match status" value="1"/>
</dbReference>
<feature type="binding site" evidence="9">
    <location>
        <position position="65"/>
    </location>
    <ligand>
        <name>substrate</name>
    </ligand>
</feature>
<accession>A0A317ZH24</accession>
<feature type="binding site" evidence="9">
    <location>
        <begin position="7"/>
        <end position="10"/>
    </location>
    <ligand>
        <name>substrate</name>
    </ligand>
</feature>
<feature type="binding site" evidence="10">
    <location>
        <position position="82"/>
    </location>
    <ligand>
        <name>FMN</name>
        <dbReference type="ChEBI" id="CHEBI:58210"/>
    </ligand>
</feature>
<evidence type="ECO:0000256" key="1">
    <source>
        <dbReference type="ARBA" id="ARBA00007301"/>
    </source>
</evidence>
<evidence type="ECO:0000256" key="7">
    <source>
        <dbReference type="ARBA" id="ARBA00060587"/>
    </source>
</evidence>
<sequence>MDLSELRQSYTKGSFSEQDLLASPFEQFEKWFQQAMDSQLEEPNAMCLATVSKDGQPSTRIVLLKDFSDKGMTFYTNYESRKSVEIEATGKVAANFLWLPLQRQVNVTGRVERVSKSESLKYFLSRPFGSQLGAWTSPQSKVITSRSVLETKLDQMKRKFAEGKVPLPDHWGGYRIVPDSFEFWQGRPNRLHDRFVYRKDEASQWFTERLAP</sequence>
<evidence type="ECO:0000256" key="9">
    <source>
        <dbReference type="PIRSR" id="PIRSR000190-1"/>
    </source>
</evidence>
<organism evidence="13 14">
    <name type="scientific">Coraliomargarita sinensis</name>
    <dbReference type="NCBI Taxonomy" id="2174842"/>
    <lineage>
        <taxon>Bacteria</taxon>
        <taxon>Pseudomonadati</taxon>
        <taxon>Verrucomicrobiota</taxon>
        <taxon>Opitutia</taxon>
        <taxon>Puniceicoccales</taxon>
        <taxon>Coraliomargaritaceae</taxon>
        <taxon>Coraliomargarita</taxon>
    </lineage>
</organism>
<reference evidence="13 14" key="1">
    <citation type="submission" date="2018-05" db="EMBL/GenBank/DDBJ databases">
        <title>Coraliomargarita sinensis sp. nov., isolated from a marine solar saltern.</title>
        <authorList>
            <person name="Zhou L.Y."/>
        </authorList>
    </citation>
    <scope>NUCLEOTIDE SEQUENCE [LARGE SCALE GENOMIC DNA]</scope>
    <source>
        <strain evidence="13 14">WN38</strain>
    </source>
</reference>
<comment type="subunit">
    <text evidence="2">Homodimer.</text>
</comment>
<comment type="caution">
    <text evidence="13">The sequence shown here is derived from an EMBL/GenBank/DDBJ whole genome shotgun (WGS) entry which is preliminary data.</text>
</comment>
<dbReference type="Proteomes" id="UP000247099">
    <property type="component" value="Unassembled WGS sequence"/>
</dbReference>
<evidence type="ECO:0000259" key="11">
    <source>
        <dbReference type="Pfam" id="PF01243"/>
    </source>
</evidence>
<keyword evidence="14" id="KW-1185">Reference proteome</keyword>
<evidence type="ECO:0000256" key="2">
    <source>
        <dbReference type="ARBA" id="ARBA00011738"/>
    </source>
</evidence>
<evidence type="ECO:0000256" key="8">
    <source>
        <dbReference type="NCBIfam" id="TIGR00558"/>
    </source>
</evidence>
<dbReference type="GO" id="GO:0008615">
    <property type="term" value="P:pyridoxine biosynthetic process"/>
    <property type="evidence" value="ECO:0007669"/>
    <property type="project" value="UniProtKB-UniRule"/>
</dbReference>
<feature type="binding site" evidence="10">
    <location>
        <position position="104"/>
    </location>
    <ligand>
        <name>FMN</name>
        <dbReference type="ChEBI" id="CHEBI:58210"/>
    </ligand>
</feature>
<feature type="binding site" evidence="9">
    <location>
        <begin position="190"/>
        <end position="192"/>
    </location>
    <ligand>
        <name>substrate</name>
    </ligand>
</feature>
<feature type="binding site" evidence="10">
    <location>
        <begin position="139"/>
        <end position="140"/>
    </location>
    <ligand>
        <name>FMN</name>
        <dbReference type="ChEBI" id="CHEBI:58210"/>
    </ligand>
</feature>
<dbReference type="NCBIfam" id="TIGR00558">
    <property type="entry name" value="pdxH"/>
    <property type="match status" value="1"/>
</dbReference>
<dbReference type="PANTHER" id="PTHR10851:SF0">
    <property type="entry name" value="PYRIDOXINE-5'-PHOSPHATE OXIDASE"/>
    <property type="match status" value="1"/>
</dbReference>
<dbReference type="HAMAP" id="MF_01629">
    <property type="entry name" value="PdxH"/>
    <property type="match status" value="1"/>
</dbReference>
<comment type="cofactor">
    <cofactor evidence="10">
        <name>FMN</name>
        <dbReference type="ChEBI" id="CHEBI:58210"/>
    </cofactor>
    <text evidence="10">Binds 1 FMN per subunit.</text>
</comment>
<name>A0A317ZH24_9BACT</name>
<feature type="binding site" evidence="10">
    <location>
        <begin position="60"/>
        <end position="65"/>
    </location>
    <ligand>
        <name>FMN</name>
        <dbReference type="ChEBI" id="CHEBI:58210"/>
    </ligand>
</feature>
<keyword evidence="4 10" id="KW-0288">FMN</keyword>
<dbReference type="PROSITE" id="PS01064">
    <property type="entry name" value="PYRIDOX_OXIDASE"/>
    <property type="match status" value="1"/>
</dbReference>
<dbReference type="FunCoup" id="A0A317ZH24">
    <property type="interactions" value="404"/>
</dbReference>
<evidence type="ECO:0000256" key="4">
    <source>
        <dbReference type="ARBA" id="ARBA00022643"/>
    </source>
</evidence>
<feature type="binding site" evidence="9">
    <location>
        <position position="122"/>
    </location>
    <ligand>
        <name>substrate</name>
    </ligand>
</feature>
<dbReference type="InterPro" id="IPR019740">
    <property type="entry name" value="Pyridox_Oxase_CS"/>
</dbReference>
<feature type="binding site" evidence="9">
    <location>
        <position position="126"/>
    </location>
    <ligand>
        <name>substrate</name>
    </ligand>
</feature>
<dbReference type="NCBIfam" id="NF004231">
    <property type="entry name" value="PRK05679.1"/>
    <property type="match status" value="1"/>
</dbReference>